<dbReference type="InterPro" id="IPR001352">
    <property type="entry name" value="RNase_HII/HIII"/>
</dbReference>
<comment type="cofactor">
    <cofactor evidence="14 15">
        <name>Mn(2+)</name>
        <dbReference type="ChEBI" id="CHEBI:29035"/>
    </cofactor>
    <cofactor evidence="14 15">
        <name>Mg(2+)</name>
        <dbReference type="ChEBI" id="CHEBI:18420"/>
    </cofactor>
    <text evidence="14 15">Manganese or magnesium. Binds 1 divalent metal ion per monomer in the absence of substrate. May bind a second metal ion after substrate binding.</text>
</comment>
<evidence type="ECO:0000259" key="17">
    <source>
        <dbReference type="PROSITE" id="PS51975"/>
    </source>
</evidence>
<keyword evidence="12 14" id="KW-0378">Hydrolase</keyword>
<evidence type="ECO:0000256" key="12">
    <source>
        <dbReference type="ARBA" id="ARBA00022801"/>
    </source>
</evidence>
<evidence type="ECO:0000256" key="14">
    <source>
        <dbReference type="HAMAP-Rule" id="MF_00052"/>
    </source>
</evidence>
<dbReference type="FunFam" id="3.30.420.10:FF:000006">
    <property type="entry name" value="Ribonuclease HII"/>
    <property type="match status" value="1"/>
</dbReference>
<dbReference type="EMBL" id="CP051217">
    <property type="protein sequence ID" value="QJB68569.1"/>
    <property type="molecule type" value="Genomic_DNA"/>
</dbReference>
<feature type="binding site" evidence="14 15">
    <location>
        <position position="105"/>
    </location>
    <ligand>
        <name>a divalent metal cation</name>
        <dbReference type="ChEBI" id="CHEBI:60240"/>
    </ligand>
</feature>
<gene>
    <name evidence="14" type="primary">rnhB</name>
    <name evidence="18" type="ORF">HF685_04115</name>
</gene>
<dbReference type="GO" id="GO:0032299">
    <property type="term" value="C:ribonuclease H2 complex"/>
    <property type="evidence" value="ECO:0007669"/>
    <property type="project" value="TreeGrafter"/>
</dbReference>
<dbReference type="PANTHER" id="PTHR10954:SF18">
    <property type="entry name" value="RIBONUCLEASE HII"/>
    <property type="match status" value="1"/>
</dbReference>
<proteinExistence type="inferred from homology"/>
<evidence type="ECO:0000256" key="6">
    <source>
        <dbReference type="ARBA" id="ARBA00012180"/>
    </source>
</evidence>
<dbReference type="PANTHER" id="PTHR10954">
    <property type="entry name" value="RIBONUCLEASE H2 SUBUNIT A"/>
    <property type="match status" value="1"/>
</dbReference>
<evidence type="ECO:0000256" key="1">
    <source>
        <dbReference type="ARBA" id="ARBA00000077"/>
    </source>
</evidence>
<evidence type="ECO:0000256" key="15">
    <source>
        <dbReference type="PROSITE-ProRule" id="PRU01319"/>
    </source>
</evidence>
<dbReference type="GO" id="GO:0006298">
    <property type="term" value="P:mismatch repair"/>
    <property type="evidence" value="ECO:0007669"/>
    <property type="project" value="TreeGrafter"/>
</dbReference>
<dbReference type="EC" id="3.1.26.4" evidence="6 14"/>
<dbReference type="HAMAP" id="MF_00052_B">
    <property type="entry name" value="RNase_HII_B"/>
    <property type="match status" value="1"/>
</dbReference>
<dbReference type="Pfam" id="PF01351">
    <property type="entry name" value="RNase_HII"/>
    <property type="match status" value="1"/>
</dbReference>
<evidence type="ECO:0000256" key="2">
    <source>
        <dbReference type="ARBA" id="ARBA00001946"/>
    </source>
</evidence>
<dbReference type="InterPro" id="IPR024567">
    <property type="entry name" value="RNase_HII/HIII_dom"/>
</dbReference>
<dbReference type="GO" id="GO:0030145">
    <property type="term" value="F:manganese ion binding"/>
    <property type="evidence" value="ECO:0007669"/>
    <property type="project" value="UniProtKB-UniRule"/>
</dbReference>
<comment type="cofactor">
    <cofactor evidence="2">
        <name>Mg(2+)</name>
        <dbReference type="ChEBI" id="CHEBI:18420"/>
    </cofactor>
</comment>
<protein>
    <recommendedName>
        <fullName evidence="7 14">Ribonuclease HII</fullName>
        <shortName evidence="14">RNase HII</shortName>
        <ecNumber evidence="6 14">3.1.26.4</ecNumber>
    </recommendedName>
</protein>
<evidence type="ECO:0000313" key="19">
    <source>
        <dbReference type="Proteomes" id="UP000501600"/>
    </source>
</evidence>
<dbReference type="CDD" id="cd07182">
    <property type="entry name" value="RNase_HII_bacteria_HII_like"/>
    <property type="match status" value="1"/>
</dbReference>
<comment type="catalytic activity">
    <reaction evidence="1 14 15 16">
        <text>Endonucleolytic cleavage to 5'-phosphomonoester.</text>
        <dbReference type="EC" id="3.1.26.4"/>
    </reaction>
</comment>
<dbReference type="NCBIfam" id="NF000595">
    <property type="entry name" value="PRK00015.1-3"/>
    <property type="match status" value="1"/>
</dbReference>
<dbReference type="Gene3D" id="3.30.420.10">
    <property type="entry name" value="Ribonuclease H-like superfamily/Ribonuclease H"/>
    <property type="match status" value="1"/>
</dbReference>
<keyword evidence="9 14" id="KW-0540">Nuclease</keyword>
<dbReference type="GO" id="GO:0004523">
    <property type="term" value="F:RNA-DNA hybrid ribonuclease activity"/>
    <property type="evidence" value="ECO:0007669"/>
    <property type="project" value="UniProtKB-UniRule"/>
</dbReference>
<evidence type="ECO:0000256" key="9">
    <source>
        <dbReference type="ARBA" id="ARBA00022722"/>
    </source>
</evidence>
<accession>A0A6H2DIR5</accession>
<evidence type="ECO:0000256" key="16">
    <source>
        <dbReference type="RuleBase" id="RU003515"/>
    </source>
</evidence>
<keyword evidence="19" id="KW-1185">Reference proteome</keyword>
<organism evidence="18 19">
    <name type="scientific">Parasphingorhabdus halotolerans</name>
    <dbReference type="NCBI Taxonomy" id="2725558"/>
    <lineage>
        <taxon>Bacteria</taxon>
        <taxon>Pseudomonadati</taxon>
        <taxon>Pseudomonadota</taxon>
        <taxon>Alphaproteobacteria</taxon>
        <taxon>Sphingomonadales</taxon>
        <taxon>Sphingomonadaceae</taxon>
        <taxon>Parasphingorhabdus</taxon>
    </lineage>
</organism>
<evidence type="ECO:0000256" key="7">
    <source>
        <dbReference type="ARBA" id="ARBA00019179"/>
    </source>
</evidence>
<evidence type="ECO:0000256" key="11">
    <source>
        <dbReference type="ARBA" id="ARBA00022759"/>
    </source>
</evidence>
<dbReference type="InterPro" id="IPR022898">
    <property type="entry name" value="RNase_HII"/>
</dbReference>
<comment type="function">
    <text evidence="3 14 16">Endonuclease that specifically degrades the RNA of RNA-DNA hybrids.</text>
</comment>
<keyword evidence="11 14" id="KW-0255">Endonuclease</keyword>
<evidence type="ECO:0000256" key="13">
    <source>
        <dbReference type="ARBA" id="ARBA00023211"/>
    </source>
</evidence>
<dbReference type="GO" id="GO:0043137">
    <property type="term" value="P:DNA replication, removal of RNA primer"/>
    <property type="evidence" value="ECO:0007669"/>
    <property type="project" value="TreeGrafter"/>
</dbReference>
<dbReference type="PROSITE" id="PS51975">
    <property type="entry name" value="RNASE_H_2"/>
    <property type="match status" value="1"/>
</dbReference>
<evidence type="ECO:0000256" key="8">
    <source>
        <dbReference type="ARBA" id="ARBA00022490"/>
    </source>
</evidence>
<dbReference type="AlphaFoldDB" id="A0A6H2DIR5"/>
<dbReference type="SUPFAM" id="SSF53098">
    <property type="entry name" value="Ribonuclease H-like"/>
    <property type="match status" value="1"/>
</dbReference>
<evidence type="ECO:0000256" key="10">
    <source>
        <dbReference type="ARBA" id="ARBA00022723"/>
    </source>
</evidence>
<name>A0A6H2DIR5_9SPHN</name>
<reference evidence="18 19" key="1">
    <citation type="submission" date="2020-04" db="EMBL/GenBank/DDBJ databases">
        <title>Genome sequence for Sphingorhabdus sp. strain M1.</title>
        <authorList>
            <person name="Park S.-J."/>
        </authorList>
    </citation>
    <scope>NUCLEOTIDE SEQUENCE [LARGE SCALE GENOMIC DNA]</scope>
    <source>
        <strain evidence="18 19">JK6</strain>
    </source>
</reference>
<dbReference type="NCBIfam" id="NF000594">
    <property type="entry name" value="PRK00015.1-1"/>
    <property type="match status" value="1"/>
</dbReference>
<comment type="similarity">
    <text evidence="5 14 16">Belongs to the RNase HII family.</text>
</comment>
<dbReference type="Proteomes" id="UP000501600">
    <property type="component" value="Chromosome"/>
</dbReference>
<sequence length="193" mass="20794">MENQLIVQTIAGVDEAGRGPLAGPVVAAAVILPDGHGIIGLDDSKKLSAKKRATLELEILEKTIFSIALCDQLEIDSINILQATMLAMTRAADGLVARPDHVLVDGNRLPEWDHEAIAIIGGDALHPCISAASIIAKEHRDRLMIEAAVQYPEYGWERNKGYGTAEHLAALRKYGPTPLHRKSFAPVAQIALI</sequence>
<dbReference type="InterPro" id="IPR036397">
    <property type="entry name" value="RNaseH_sf"/>
</dbReference>
<dbReference type="KEGG" id="phao:HF685_04115"/>
<feature type="binding site" evidence="14 15">
    <location>
        <position position="15"/>
    </location>
    <ligand>
        <name>a divalent metal cation</name>
        <dbReference type="ChEBI" id="CHEBI:60240"/>
    </ligand>
</feature>
<feature type="domain" description="RNase H type-2" evidence="17">
    <location>
        <begin position="8"/>
        <end position="193"/>
    </location>
</feature>
<evidence type="ECO:0000256" key="5">
    <source>
        <dbReference type="ARBA" id="ARBA00007383"/>
    </source>
</evidence>
<dbReference type="GO" id="GO:0003723">
    <property type="term" value="F:RNA binding"/>
    <property type="evidence" value="ECO:0007669"/>
    <property type="project" value="UniProtKB-UniRule"/>
</dbReference>
<comment type="subcellular location">
    <subcellularLocation>
        <location evidence="4 14">Cytoplasm</location>
    </subcellularLocation>
</comment>
<evidence type="ECO:0000256" key="4">
    <source>
        <dbReference type="ARBA" id="ARBA00004496"/>
    </source>
</evidence>
<dbReference type="InterPro" id="IPR012337">
    <property type="entry name" value="RNaseH-like_sf"/>
</dbReference>
<keyword evidence="10 14" id="KW-0479">Metal-binding</keyword>
<evidence type="ECO:0000313" key="18">
    <source>
        <dbReference type="EMBL" id="QJB68569.1"/>
    </source>
</evidence>
<feature type="binding site" evidence="14 15">
    <location>
        <position position="14"/>
    </location>
    <ligand>
        <name>a divalent metal cation</name>
        <dbReference type="ChEBI" id="CHEBI:60240"/>
    </ligand>
</feature>
<dbReference type="GO" id="GO:0005737">
    <property type="term" value="C:cytoplasm"/>
    <property type="evidence" value="ECO:0007669"/>
    <property type="project" value="UniProtKB-SubCell"/>
</dbReference>
<keyword evidence="8 14" id="KW-0963">Cytoplasm</keyword>
<keyword evidence="13 14" id="KW-0464">Manganese</keyword>
<evidence type="ECO:0000256" key="3">
    <source>
        <dbReference type="ARBA" id="ARBA00004065"/>
    </source>
</evidence>